<feature type="active site" evidence="10">
    <location>
        <position position="191"/>
    </location>
</feature>
<dbReference type="InterPro" id="IPR011050">
    <property type="entry name" value="Pectin_lyase_fold/virulence"/>
</dbReference>
<dbReference type="PROSITE" id="PS00503">
    <property type="entry name" value="PECTINESTERASE_2"/>
    <property type="match status" value="1"/>
</dbReference>
<dbReference type="SUPFAM" id="SSF51126">
    <property type="entry name" value="Pectin lyase-like"/>
    <property type="match status" value="1"/>
</dbReference>
<dbReference type="GO" id="GO:0030599">
    <property type="term" value="F:pectinesterase activity"/>
    <property type="evidence" value="ECO:0007669"/>
    <property type="project" value="UniProtKB-UniRule"/>
</dbReference>
<comment type="pathway">
    <text evidence="2 11">Glycan metabolism; pectin degradation; 2-dehydro-3-deoxy-D-gluconate from pectin: step 1/5.</text>
</comment>
<sequence>MLLYLALVALLASLSAADSKNERMTPPDGALVVDAYGILPGSYRNISAAVSALADIQSRQTIYIAPGIYDEQVYVPPLAGPLDIQGYTKDTRSYKDNKVTITGNLSRQTPGLASNDATATVRLWTSNVRLYNLNIANTFGQAATGGQALALSAQKTNQGFYGCSFTGYQDTIYANEGRQIYAKSFINGAVDFVFGLRASAWFDKVHIETLGPGYITANGRDAANNTSVFVFNQADVRGISGANSTYLGRPWRQWSRVFFQRSYLGDVVKPEAWSRWDNLQSVENVVFEEYKNHGPGATGPRANFSSQLTKAVKIDDFFGHTFRTEYWVDVNFL</sequence>
<reference evidence="13" key="1">
    <citation type="submission" date="2019-04" db="EMBL/GenBank/DDBJ databases">
        <title>Sequencing of skin fungus with MAO and IRED activity.</title>
        <authorList>
            <person name="Marsaioli A.J."/>
            <person name="Bonatto J.M.C."/>
            <person name="Reis Junior O."/>
        </authorList>
    </citation>
    <scope>NUCLEOTIDE SEQUENCE</scope>
    <source>
        <strain evidence="13">30M1</strain>
    </source>
</reference>
<gene>
    <name evidence="13" type="ORF">E8E13_010596</name>
</gene>
<evidence type="ECO:0000313" key="13">
    <source>
        <dbReference type="EMBL" id="KAF3007822.1"/>
    </source>
</evidence>
<evidence type="ECO:0000256" key="11">
    <source>
        <dbReference type="RuleBase" id="RU000589"/>
    </source>
</evidence>
<dbReference type="GO" id="GO:0005576">
    <property type="term" value="C:extracellular region"/>
    <property type="evidence" value="ECO:0007669"/>
    <property type="project" value="UniProtKB-SubCell"/>
</dbReference>
<accession>A0A9P4W9V3</accession>
<evidence type="ECO:0000259" key="12">
    <source>
        <dbReference type="Pfam" id="PF01095"/>
    </source>
</evidence>
<dbReference type="Gene3D" id="2.160.20.10">
    <property type="entry name" value="Single-stranded right-handed beta-helix, Pectin lyase-like"/>
    <property type="match status" value="1"/>
</dbReference>
<feature type="signal peptide" evidence="11">
    <location>
        <begin position="1"/>
        <end position="17"/>
    </location>
</feature>
<dbReference type="GO" id="GO:0045490">
    <property type="term" value="P:pectin catabolic process"/>
    <property type="evidence" value="ECO:0007669"/>
    <property type="project" value="UniProtKB-UniRule"/>
</dbReference>
<comment type="subcellular location">
    <subcellularLocation>
        <location evidence="1 11">Secreted</location>
    </subcellularLocation>
</comment>
<dbReference type="PANTHER" id="PTHR31321:SF57">
    <property type="entry name" value="PECTINESTERASE 53-RELATED"/>
    <property type="match status" value="1"/>
</dbReference>
<dbReference type="EMBL" id="SWKU01000004">
    <property type="protein sequence ID" value="KAF3007822.1"/>
    <property type="molecule type" value="Genomic_DNA"/>
</dbReference>
<evidence type="ECO:0000256" key="7">
    <source>
        <dbReference type="ARBA" id="ARBA00022801"/>
    </source>
</evidence>
<evidence type="ECO:0000256" key="5">
    <source>
        <dbReference type="ARBA" id="ARBA00022525"/>
    </source>
</evidence>
<comment type="similarity">
    <text evidence="3">Belongs to the pectinesterase family.</text>
</comment>
<evidence type="ECO:0000256" key="1">
    <source>
        <dbReference type="ARBA" id="ARBA00004613"/>
    </source>
</evidence>
<keyword evidence="11" id="KW-0961">Cell wall biogenesis/degradation</keyword>
<dbReference type="InterPro" id="IPR012334">
    <property type="entry name" value="Pectin_lyas_fold"/>
</dbReference>
<dbReference type="InterPro" id="IPR000070">
    <property type="entry name" value="Pectinesterase_cat"/>
</dbReference>
<evidence type="ECO:0000256" key="4">
    <source>
        <dbReference type="ARBA" id="ARBA00013229"/>
    </source>
</evidence>
<dbReference type="GO" id="GO:0042545">
    <property type="term" value="P:cell wall modification"/>
    <property type="evidence" value="ECO:0007669"/>
    <property type="project" value="UniProtKB-UniRule"/>
</dbReference>
<evidence type="ECO:0000256" key="6">
    <source>
        <dbReference type="ARBA" id="ARBA00022729"/>
    </source>
</evidence>
<comment type="catalytic activity">
    <reaction evidence="9 11">
        <text>[(1-&gt;4)-alpha-D-galacturonosyl methyl ester](n) + n H2O = [(1-&gt;4)-alpha-D-galacturonosyl](n) + n methanol + n H(+)</text>
        <dbReference type="Rhea" id="RHEA:22380"/>
        <dbReference type="Rhea" id="RHEA-COMP:14570"/>
        <dbReference type="Rhea" id="RHEA-COMP:14573"/>
        <dbReference type="ChEBI" id="CHEBI:15377"/>
        <dbReference type="ChEBI" id="CHEBI:15378"/>
        <dbReference type="ChEBI" id="CHEBI:17790"/>
        <dbReference type="ChEBI" id="CHEBI:140522"/>
        <dbReference type="ChEBI" id="CHEBI:140523"/>
        <dbReference type="EC" id="3.1.1.11"/>
    </reaction>
</comment>
<name>A0A9P4W9V3_CURKU</name>
<organism evidence="13 14">
    <name type="scientific">Curvularia kusanoi</name>
    <name type="common">Cochliobolus kusanoi</name>
    <dbReference type="NCBI Taxonomy" id="90978"/>
    <lineage>
        <taxon>Eukaryota</taxon>
        <taxon>Fungi</taxon>
        <taxon>Dikarya</taxon>
        <taxon>Ascomycota</taxon>
        <taxon>Pezizomycotina</taxon>
        <taxon>Dothideomycetes</taxon>
        <taxon>Pleosporomycetidae</taxon>
        <taxon>Pleosporales</taxon>
        <taxon>Pleosporineae</taxon>
        <taxon>Pleosporaceae</taxon>
        <taxon>Curvularia</taxon>
    </lineage>
</organism>
<dbReference type="AlphaFoldDB" id="A0A9P4W9V3"/>
<evidence type="ECO:0000256" key="2">
    <source>
        <dbReference type="ARBA" id="ARBA00005184"/>
    </source>
</evidence>
<keyword evidence="14" id="KW-1185">Reference proteome</keyword>
<keyword evidence="5 11" id="KW-0964">Secreted</keyword>
<keyword evidence="6 11" id="KW-0732">Signal</keyword>
<evidence type="ECO:0000256" key="3">
    <source>
        <dbReference type="ARBA" id="ARBA00008891"/>
    </source>
</evidence>
<feature type="domain" description="Pectinesterase catalytic" evidence="12">
    <location>
        <begin position="41"/>
        <end position="301"/>
    </location>
</feature>
<keyword evidence="7 11" id="KW-0378">Hydrolase</keyword>
<keyword evidence="8 11" id="KW-0063">Aspartyl esterase</keyword>
<dbReference type="EC" id="3.1.1.11" evidence="4 11"/>
<proteinExistence type="inferred from homology"/>
<evidence type="ECO:0000256" key="9">
    <source>
        <dbReference type="ARBA" id="ARBA00047928"/>
    </source>
</evidence>
<comment type="function">
    <text evidence="11">Involved in maceration and soft-rotting of plant tissue.</text>
</comment>
<protein>
    <recommendedName>
        <fullName evidence="4 11">Pectinesterase</fullName>
        <ecNumber evidence="4 11">3.1.1.11</ecNumber>
    </recommendedName>
</protein>
<evidence type="ECO:0000313" key="14">
    <source>
        <dbReference type="Proteomes" id="UP000801428"/>
    </source>
</evidence>
<dbReference type="FunFam" id="2.160.20.10:FF:000014">
    <property type="entry name" value="Pectinesterase"/>
    <property type="match status" value="1"/>
</dbReference>
<comment type="caution">
    <text evidence="13">The sequence shown here is derived from an EMBL/GenBank/DDBJ whole genome shotgun (WGS) entry which is preliminary data.</text>
</comment>
<dbReference type="Pfam" id="PF01095">
    <property type="entry name" value="Pectinesterase"/>
    <property type="match status" value="1"/>
</dbReference>
<dbReference type="OrthoDB" id="2019149at2759"/>
<dbReference type="Proteomes" id="UP000801428">
    <property type="component" value="Unassembled WGS sequence"/>
</dbReference>
<evidence type="ECO:0000256" key="8">
    <source>
        <dbReference type="ARBA" id="ARBA00023085"/>
    </source>
</evidence>
<dbReference type="PANTHER" id="PTHR31321">
    <property type="entry name" value="ACYL-COA THIOESTER HYDROLASE YBHC-RELATED"/>
    <property type="match status" value="1"/>
</dbReference>
<evidence type="ECO:0000256" key="10">
    <source>
        <dbReference type="PROSITE-ProRule" id="PRU10040"/>
    </source>
</evidence>
<feature type="chain" id="PRO_5040530327" description="Pectinesterase" evidence="11">
    <location>
        <begin position="18"/>
        <end position="333"/>
    </location>
</feature>
<dbReference type="InterPro" id="IPR033131">
    <property type="entry name" value="Pectinesterase_Asp_AS"/>
</dbReference>